<evidence type="ECO:0000256" key="6">
    <source>
        <dbReference type="SAM" id="Phobius"/>
    </source>
</evidence>
<protein>
    <submittedName>
        <fullName evidence="7">Branched-chain amino acid ABC transporter permease</fullName>
    </submittedName>
</protein>
<keyword evidence="3 6" id="KW-0812">Transmembrane</keyword>
<accession>A0A8J7UKU4</accession>
<evidence type="ECO:0000313" key="7">
    <source>
        <dbReference type="EMBL" id="MBP0438697.1"/>
    </source>
</evidence>
<keyword evidence="2" id="KW-1003">Cell membrane</keyword>
<feature type="transmembrane region" description="Helical" evidence="6">
    <location>
        <begin position="296"/>
        <end position="319"/>
    </location>
</feature>
<keyword evidence="4 6" id="KW-1133">Transmembrane helix</keyword>
<evidence type="ECO:0000313" key="8">
    <source>
        <dbReference type="Proteomes" id="UP000666240"/>
    </source>
</evidence>
<keyword evidence="8" id="KW-1185">Reference proteome</keyword>
<sequence>MTALSQTRAIPATTRHGLRDLIGACAILAVGVGCFFLFPNNLSFLTIILSISLLVMSLDLVTGVSGVATLGHAFVYGAGAYAAGIASVNGVSDPLLLLLLGSLAGLLAGVVSGALILKGHGLSQLVISIALVQLASEGVNKASFVTGGSDGLAGLTIDPLFGIFEFDLWGRTAFWLALAVVLVVAVLLRILVRSPFGMMCRGIHQDRVRVRAMGASVYLTLLKMYAISGFVGGLGGALQAVATQVVGLDSVSFTTSAEALVMLIFGGTGHIFGALAGTFVFMWFEHSVSAASPFHWLILVGILLILVVLFAPKGIYGLVGRLFQHKEV</sequence>
<dbReference type="PANTHER" id="PTHR30482:SF17">
    <property type="entry name" value="ABC TRANSPORTER ATP-BINDING PROTEIN"/>
    <property type="match status" value="1"/>
</dbReference>
<reference evidence="7" key="1">
    <citation type="submission" date="2021-03" db="EMBL/GenBank/DDBJ databases">
        <title>Genome sequencing and assembly of Tianweitania sediminis.</title>
        <authorList>
            <person name="Chhetri G."/>
        </authorList>
    </citation>
    <scope>NUCLEOTIDE SEQUENCE</scope>
    <source>
        <strain evidence="7">Z8</strain>
    </source>
</reference>
<feature type="transmembrane region" description="Helical" evidence="6">
    <location>
        <begin position="213"/>
        <end position="239"/>
    </location>
</feature>
<evidence type="ECO:0000256" key="2">
    <source>
        <dbReference type="ARBA" id="ARBA00022475"/>
    </source>
</evidence>
<evidence type="ECO:0000256" key="4">
    <source>
        <dbReference type="ARBA" id="ARBA00022989"/>
    </source>
</evidence>
<evidence type="ECO:0000256" key="5">
    <source>
        <dbReference type="ARBA" id="ARBA00023136"/>
    </source>
</evidence>
<dbReference type="GO" id="GO:0015658">
    <property type="term" value="F:branched-chain amino acid transmembrane transporter activity"/>
    <property type="evidence" value="ECO:0007669"/>
    <property type="project" value="InterPro"/>
</dbReference>
<comment type="subcellular location">
    <subcellularLocation>
        <location evidence="1">Cell membrane</location>
        <topology evidence="1">Multi-pass membrane protein</topology>
    </subcellularLocation>
</comment>
<dbReference type="InterPro" id="IPR001851">
    <property type="entry name" value="ABC_transp_permease"/>
</dbReference>
<dbReference type="Pfam" id="PF02653">
    <property type="entry name" value="BPD_transp_2"/>
    <property type="match status" value="1"/>
</dbReference>
<dbReference type="RefSeq" id="WP_209334719.1">
    <property type="nucleotide sequence ID" value="NZ_JAGIYY010000002.1"/>
</dbReference>
<dbReference type="EMBL" id="JAGIYY010000002">
    <property type="protein sequence ID" value="MBP0438697.1"/>
    <property type="molecule type" value="Genomic_DNA"/>
</dbReference>
<proteinExistence type="predicted"/>
<evidence type="ECO:0000256" key="1">
    <source>
        <dbReference type="ARBA" id="ARBA00004651"/>
    </source>
</evidence>
<feature type="transmembrane region" description="Helical" evidence="6">
    <location>
        <begin position="21"/>
        <end position="38"/>
    </location>
</feature>
<dbReference type="Proteomes" id="UP000666240">
    <property type="component" value="Unassembled WGS sequence"/>
</dbReference>
<feature type="transmembrane region" description="Helical" evidence="6">
    <location>
        <begin position="173"/>
        <end position="192"/>
    </location>
</feature>
<feature type="transmembrane region" description="Helical" evidence="6">
    <location>
        <begin position="95"/>
        <end position="117"/>
    </location>
</feature>
<dbReference type="InterPro" id="IPR043428">
    <property type="entry name" value="LivM-like"/>
</dbReference>
<dbReference type="CDD" id="cd06581">
    <property type="entry name" value="TM_PBP1_LivM_like"/>
    <property type="match status" value="1"/>
</dbReference>
<comment type="caution">
    <text evidence="7">The sequence shown here is derived from an EMBL/GenBank/DDBJ whole genome shotgun (WGS) entry which is preliminary data.</text>
</comment>
<organism evidence="7 8">
    <name type="scientific">Tianweitania sediminis</name>
    <dbReference type="NCBI Taxonomy" id="1502156"/>
    <lineage>
        <taxon>Bacteria</taxon>
        <taxon>Pseudomonadati</taxon>
        <taxon>Pseudomonadota</taxon>
        <taxon>Alphaproteobacteria</taxon>
        <taxon>Hyphomicrobiales</taxon>
        <taxon>Phyllobacteriaceae</taxon>
        <taxon>Tianweitania</taxon>
    </lineage>
</organism>
<feature type="transmembrane region" description="Helical" evidence="6">
    <location>
        <begin position="259"/>
        <end position="284"/>
    </location>
</feature>
<gene>
    <name evidence="7" type="ORF">J5Y06_08560</name>
</gene>
<keyword evidence="5 6" id="KW-0472">Membrane</keyword>
<name>A0A8J7UKU4_9HYPH</name>
<evidence type="ECO:0000256" key="3">
    <source>
        <dbReference type="ARBA" id="ARBA00022692"/>
    </source>
</evidence>
<dbReference type="GO" id="GO:0005886">
    <property type="term" value="C:plasma membrane"/>
    <property type="evidence" value="ECO:0007669"/>
    <property type="project" value="UniProtKB-SubCell"/>
</dbReference>
<dbReference type="AlphaFoldDB" id="A0A8J7UKU4"/>
<dbReference type="PANTHER" id="PTHR30482">
    <property type="entry name" value="HIGH-AFFINITY BRANCHED-CHAIN AMINO ACID TRANSPORT SYSTEM PERMEASE"/>
    <property type="match status" value="1"/>
</dbReference>